<accession>A0ABW4YGK7</accession>
<dbReference type="RefSeq" id="WP_377769611.1">
    <property type="nucleotide sequence ID" value="NZ_JBHUHO010000007.1"/>
</dbReference>
<sequence length="218" mass="24607">MKKSMFYVCFLTILLLGGCTWDNNNEEWRTVSLKAVQSIEVDQASTTVEVETANIDQLEVAMFNGAGIVMEEERGRVRIRTKSNIVNLFRMKSKPKLLIRIPTSYKEQLVIKGSSGHTKVNNVQLQQLEVLTRSGHVSLEYDNIDSNILVIARSGNIRLFLKEKEPNVQWLLESNSGKRSIQIPLENPNQTNKKTEGQTGNGAFRVHFQTTSGNINVN</sequence>
<reference evidence="4" key="1">
    <citation type="journal article" date="2019" name="Int. J. Syst. Evol. Microbiol.">
        <title>The Global Catalogue of Microorganisms (GCM) 10K type strain sequencing project: providing services to taxonomists for standard genome sequencing and annotation.</title>
        <authorList>
            <consortium name="The Broad Institute Genomics Platform"/>
            <consortium name="The Broad Institute Genome Sequencing Center for Infectious Disease"/>
            <person name="Wu L."/>
            <person name="Ma J."/>
        </authorList>
    </citation>
    <scope>NUCLEOTIDE SEQUENCE [LARGE SCALE GENOMIC DNA]</scope>
    <source>
        <strain evidence="4">GH52</strain>
    </source>
</reference>
<dbReference type="InterPro" id="IPR025164">
    <property type="entry name" value="Toastrack_DUF4097"/>
</dbReference>
<dbReference type="EMBL" id="JBHUHO010000007">
    <property type="protein sequence ID" value="MFD2114598.1"/>
    <property type="molecule type" value="Genomic_DNA"/>
</dbReference>
<evidence type="ECO:0000313" key="4">
    <source>
        <dbReference type="Proteomes" id="UP001597362"/>
    </source>
</evidence>
<keyword evidence="4" id="KW-1185">Reference proteome</keyword>
<evidence type="ECO:0000313" key="3">
    <source>
        <dbReference type="EMBL" id="MFD2114598.1"/>
    </source>
</evidence>
<dbReference type="Proteomes" id="UP001597362">
    <property type="component" value="Unassembled WGS sequence"/>
</dbReference>
<dbReference type="Pfam" id="PF13349">
    <property type="entry name" value="DUF4097"/>
    <property type="match status" value="1"/>
</dbReference>
<organism evidence="3 4">
    <name type="scientific">Paenibacillus yanchengensis</name>
    <dbReference type="NCBI Taxonomy" id="2035833"/>
    <lineage>
        <taxon>Bacteria</taxon>
        <taxon>Bacillati</taxon>
        <taxon>Bacillota</taxon>
        <taxon>Bacilli</taxon>
        <taxon>Bacillales</taxon>
        <taxon>Paenibacillaceae</taxon>
        <taxon>Paenibacillus</taxon>
    </lineage>
</organism>
<evidence type="ECO:0000259" key="2">
    <source>
        <dbReference type="Pfam" id="PF13349"/>
    </source>
</evidence>
<dbReference type="Gene3D" id="2.160.20.120">
    <property type="match status" value="1"/>
</dbReference>
<gene>
    <name evidence="3" type="ORF">ACFSJH_02405</name>
</gene>
<comment type="caution">
    <text evidence="3">The sequence shown here is derived from an EMBL/GenBank/DDBJ whole genome shotgun (WGS) entry which is preliminary data.</text>
</comment>
<evidence type="ECO:0000256" key="1">
    <source>
        <dbReference type="SAM" id="MobiDB-lite"/>
    </source>
</evidence>
<feature type="domain" description="DUF4097" evidence="2">
    <location>
        <begin position="100"/>
        <end position="218"/>
    </location>
</feature>
<protein>
    <submittedName>
        <fullName evidence="3">DUF4097 family beta strand repeat-containing protein</fullName>
    </submittedName>
</protein>
<name>A0ABW4YGK7_9BACL</name>
<dbReference type="PROSITE" id="PS51257">
    <property type="entry name" value="PROKAR_LIPOPROTEIN"/>
    <property type="match status" value="1"/>
</dbReference>
<proteinExistence type="predicted"/>
<feature type="region of interest" description="Disordered" evidence="1">
    <location>
        <begin position="181"/>
        <end position="200"/>
    </location>
</feature>